<gene>
    <name evidence="2" type="ORF">GHK86_04390</name>
</gene>
<evidence type="ECO:0000259" key="1">
    <source>
        <dbReference type="Pfam" id="PF01402"/>
    </source>
</evidence>
<dbReference type="Proteomes" id="UP000437736">
    <property type="component" value="Unassembled WGS sequence"/>
</dbReference>
<evidence type="ECO:0000313" key="2">
    <source>
        <dbReference type="EMBL" id="MST31965.1"/>
    </source>
</evidence>
<dbReference type="EMBL" id="WJHE01000185">
    <property type="protein sequence ID" value="MST31965.1"/>
    <property type="molecule type" value="Genomic_DNA"/>
</dbReference>
<proteinExistence type="predicted"/>
<comment type="caution">
    <text evidence="2">The sequence shown here is derived from an EMBL/GenBank/DDBJ whole genome shotgun (WGS) entry which is preliminary data.</text>
</comment>
<accession>A0ABW9QQ67</accession>
<dbReference type="InterPro" id="IPR002145">
    <property type="entry name" value="CopG"/>
</dbReference>
<organism evidence="2 3">
    <name type="scientific">Acidiferrimicrobium australe</name>
    <dbReference type="NCBI Taxonomy" id="2664430"/>
    <lineage>
        <taxon>Bacteria</taxon>
        <taxon>Bacillati</taxon>
        <taxon>Actinomycetota</taxon>
        <taxon>Acidimicrobiia</taxon>
        <taxon>Acidimicrobiales</taxon>
        <taxon>Acidimicrobiaceae</taxon>
        <taxon>Acidiferrimicrobium</taxon>
    </lineage>
</organism>
<keyword evidence="3" id="KW-1185">Reference proteome</keyword>
<dbReference type="CDD" id="cd22231">
    <property type="entry name" value="RHH_NikR_HicB-like"/>
    <property type="match status" value="1"/>
</dbReference>
<reference evidence="2 3" key="1">
    <citation type="submission" date="2019-11" db="EMBL/GenBank/DDBJ databases">
        <title>Acidiferrimicrobium australis gen. nov., sp. nov., an acidophilic and obligately heterotrophic, member of the Actinobacteria that catalyses dissimilatory oxido- reduction of iron isolated from metal-rich acidic water in Chile.</title>
        <authorList>
            <person name="Gonzalez D."/>
            <person name="Huber K."/>
            <person name="Hedrich S."/>
            <person name="Rojas-Villalobos C."/>
            <person name="Quatrini R."/>
            <person name="Dinamarca M.A."/>
            <person name="Schwarz A."/>
            <person name="Canales C."/>
            <person name="Nancucheo I."/>
        </authorList>
    </citation>
    <scope>NUCLEOTIDE SEQUENCE [LARGE SCALE GENOMIC DNA]</scope>
    <source>
        <strain evidence="2 3">USS-CCA1</strain>
    </source>
</reference>
<evidence type="ECO:0000313" key="3">
    <source>
        <dbReference type="Proteomes" id="UP000437736"/>
    </source>
</evidence>
<protein>
    <submittedName>
        <fullName evidence="2">Ribbon-helix-helix protein, CopG family</fullName>
    </submittedName>
</protein>
<feature type="domain" description="Ribbon-helix-helix protein CopG" evidence="1">
    <location>
        <begin position="2"/>
        <end position="38"/>
    </location>
</feature>
<sequence>MKVSVSLPDADVEFLDHYAAAQDLGSRSAALHRAVRLLRGAELAPAYEDAFVAWDDSGEAAAWDAPVGDQLR</sequence>
<name>A0ABW9QQ67_9ACTN</name>
<dbReference type="Pfam" id="PF01402">
    <property type="entry name" value="RHH_1"/>
    <property type="match status" value="1"/>
</dbReference>